<proteinExistence type="predicted"/>
<dbReference type="InParanoid" id="A0A1E7FHD6"/>
<reference evidence="3 4" key="1">
    <citation type="submission" date="2016-09" db="EMBL/GenBank/DDBJ databases">
        <title>Extensive genetic diversity and differential bi-allelic expression allows diatom success in the polar Southern Ocean.</title>
        <authorList>
            <consortium name="DOE Joint Genome Institute"/>
            <person name="Mock T."/>
            <person name="Otillar R.P."/>
            <person name="Strauss J."/>
            <person name="Dupont C."/>
            <person name="Frickenhaus S."/>
            <person name="Maumus F."/>
            <person name="Mcmullan M."/>
            <person name="Sanges R."/>
            <person name="Schmutz J."/>
            <person name="Toseland A."/>
            <person name="Valas R."/>
            <person name="Veluchamy A."/>
            <person name="Ward B.J."/>
            <person name="Allen A."/>
            <person name="Barry K."/>
            <person name="Falciatore A."/>
            <person name="Ferrante M."/>
            <person name="Fortunato A.E."/>
            <person name="Gloeckner G."/>
            <person name="Gruber A."/>
            <person name="Hipkin R."/>
            <person name="Janech M."/>
            <person name="Kroth P."/>
            <person name="Leese F."/>
            <person name="Lindquist E."/>
            <person name="Lyon B.R."/>
            <person name="Martin J."/>
            <person name="Mayer C."/>
            <person name="Parker M."/>
            <person name="Quesneville H."/>
            <person name="Raymond J."/>
            <person name="Uhlig C."/>
            <person name="Valentin K.U."/>
            <person name="Worden A.Z."/>
            <person name="Armbrust E.V."/>
            <person name="Bowler C."/>
            <person name="Green B."/>
            <person name="Moulton V."/>
            <person name="Van Oosterhout C."/>
            <person name="Grigoriev I."/>
        </authorList>
    </citation>
    <scope>NUCLEOTIDE SEQUENCE [LARGE SCALE GENOMIC DNA]</scope>
    <source>
        <strain evidence="3 4">CCMP1102</strain>
    </source>
</reference>
<dbReference type="AlphaFoldDB" id="A0A1E7FHD6"/>
<accession>A0A1E7FHD6</accession>
<evidence type="ECO:0000313" key="4">
    <source>
        <dbReference type="Proteomes" id="UP000095751"/>
    </source>
</evidence>
<organism evidence="3 4">
    <name type="scientific">Fragilariopsis cylindrus CCMP1102</name>
    <dbReference type="NCBI Taxonomy" id="635003"/>
    <lineage>
        <taxon>Eukaryota</taxon>
        <taxon>Sar</taxon>
        <taxon>Stramenopiles</taxon>
        <taxon>Ochrophyta</taxon>
        <taxon>Bacillariophyta</taxon>
        <taxon>Bacillariophyceae</taxon>
        <taxon>Bacillariophycidae</taxon>
        <taxon>Bacillariales</taxon>
        <taxon>Bacillariaceae</taxon>
        <taxon>Fragilariopsis</taxon>
    </lineage>
</organism>
<name>A0A1E7FHD6_9STRA</name>
<evidence type="ECO:0000256" key="2">
    <source>
        <dbReference type="SAM" id="MobiDB-lite"/>
    </source>
</evidence>
<dbReference type="EMBL" id="KV784357">
    <property type="protein sequence ID" value="OEU17193.1"/>
    <property type="molecule type" value="Genomic_DNA"/>
</dbReference>
<protein>
    <submittedName>
        <fullName evidence="3">Uncharacterized protein</fullName>
    </submittedName>
</protein>
<keyword evidence="4" id="KW-1185">Reference proteome</keyword>
<evidence type="ECO:0000256" key="1">
    <source>
        <dbReference type="SAM" id="Coils"/>
    </source>
</evidence>
<dbReference type="KEGG" id="fcy:FRACYDRAFT_237607"/>
<feature type="region of interest" description="Disordered" evidence="2">
    <location>
        <begin position="1"/>
        <end position="28"/>
    </location>
</feature>
<sequence>MMPNESNTGESSNSVDRKNPSPSVTVKNSNTNAAAFTSITSTYENYLALTEKALQKSRESLDTRTLIQLAYGDDTAHIGGSDMLIGILDGVLEKIVKETVLQEVKRYGTSSPKQQQQEQDDDATARMTPQQRLNKIDQAVLDVIEWEARRDQIEGLDVKSARDALNKNLLPEGVSMEDMITYREHEQRLKARTALQQELQRIEKEISVLKETRTKKQDNLRQQLGQVEKVERELEASANVVAMVTT</sequence>
<gene>
    <name evidence="3" type="ORF">FRACYDRAFT_237607</name>
</gene>
<keyword evidence="1" id="KW-0175">Coiled coil</keyword>
<feature type="region of interest" description="Disordered" evidence="2">
    <location>
        <begin position="107"/>
        <end position="128"/>
    </location>
</feature>
<dbReference type="OrthoDB" id="43407at2759"/>
<feature type="coiled-coil region" evidence="1">
    <location>
        <begin position="185"/>
        <end position="237"/>
    </location>
</feature>
<evidence type="ECO:0000313" key="3">
    <source>
        <dbReference type="EMBL" id="OEU17193.1"/>
    </source>
</evidence>
<dbReference type="Proteomes" id="UP000095751">
    <property type="component" value="Unassembled WGS sequence"/>
</dbReference>